<feature type="domain" description="Multidrug resistance protein MdtA-like alpha-helical hairpin" evidence="6">
    <location>
        <begin position="101"/>
        <end position="170"/>
    </location>
</feature>
<keyword evidence="11" id="KW-1185">Reference proteome</keyword>
<dbReference type="Pfam" id="PF25944">
    <property type="entry name" value="Beta-barrel_RND"/>
    <property type="match status" value="1"/>
</dbReference>
<dbReference type="InterPro" id="IPR006143">
    <property type="entry name" value="RND_pump_MFP"/>
</dbReference>
<feature type="compositionally biased region" description="Low complexity" evidence="4">
    <location>
        <begin position="385"/>
        <end position="395"/>
    </location>
</feature>
<gene>
    <name evidence="10" type="ORF">ICN82_12525</name>
</gene>
<comment type="caution">
    <text evidence="10">The sequence shown here is derived from an EMBL/GenBank/DDBJ whole genome shotgun (WGS) entry which is preliminary data.</text>
</comment>
<evidence type="ECO:0000259" key="7">
    <source>
        <dbReference type="Pfam" id="PF25917"/>
    </source>
</evidence>
<dbReference type="GO" id="GO:0022857">
    <property type="term" value="F:transmembrane transporter activity"/>
    <property type="evidence" value="ECO:0007669"/>
    <property type="project" value="InterPro"/>
</dbReference>
<dbReference type="RefSeq" id="WP_193183271.1">
    <property type="nucleotide sequence ID" value="NZ_JACVXA010000037.1"/>
</dbReference>
<dbReference type="GO" id="GO:0046677">
    <property type="term" value="P:response to antibiotic"/>
    <property type="evidence" value="ECO:0007669"/>
    <property type="project" value="TreeGrafter"/>
</dbReference>
<evidence type="ECO:0000256" key="3">
    <source>
        <dbReference type="SAM" id="Coils"/>
    </source>
</evidence>
<dbReference type="FunFam" id="2.40.420.20:FF:000001">
    <property type="entry name" value="Efflux RND transporter periplasmic adaptor subunit"/>
    <property type="match status" value="1"/>
</dbReference>
<dbReference type="NCBIfam" id="TIGR01730">
    <property type="entry name" value="RND_mfp"/>
    <property type="match status" value="1"/>
</dbReference>
<dbReference type="EMBL" id="JACVXA010000037">
    <property type="protein sequence ID" value="MBE3639028.1"/>
    <property type="molecule type" value="Genomic_DNA"/>
</dbReference>
<evidence type="ECO:0000259" key="6">
    <source>
        <dbReference type="Pfam" id="PF25876"/>
    </source>
</evidence>
<sequence length="395" mass="41750">MCSTRIFRGLSALALALGALAQPVAAQQGEQPPSPVTVVTLEPQTVTLTSTLPGRVVASAIAEVRPQVAGIITERHFAEGSHVEQGDLLYSIDPATYEAAVKQARASVAAAEASLNATKRDEARVSELLDRRVGTQQSVDDARTAREQAEAQLLVAQAQLASAQIELDRTSIHARLSGEIGRSEVSSGALVTTGQTTALAVIRQIDTVYVDVTQSAADVLRWRRRGDATLPGVADQTVQLRLADGTVYEQTGTLTAAEPHVDEQTGVVVLRLTFDNPDMLLLPGMYVQVEMPTATVPDVFLVPQEGVSRDRRGRPMAMVVTAENVVETRELEILQDRGNSWIVETGLEAGDRVIVAGLQKATPGATVAPQEREAEAEAGAETDAEAGAPAGAAAE</sequence>
<protein>
    <submittedName>
        <fullName evidence="10">Efflux RND transporter periplasmic adaptor subunit</fullName>
    </submittedName>
</protein>
<dbReference type="SUPFAM" id="SSF111369">
    <property type="entry name" value="HlyD-like secretion proteins"/>
    <property type="match status" value="1"/>
</dbReference>
<evidence type="ECO:0000313" key="10">
    <source>
        <dbReference type="EMBL" id="MBE3639028.1"/>
    </source>
</evidence>
<feature type="domain" description="Multidrug resistance protein MdtA-like C-terminal permuted SH3" evidence="9">
    <location>
        <begin position="299"/>
        <end position="360"/>
    </location>
</feature>
<evidence type="ECO:0000256" key="5">
    <source>
        <dbReference type="SAM" id="SignalP"/>
    </source>
</evidence>
<evidence type="ECO:0000259" key="9">
    <source>
        <dbReference type="Pfam" id="PF25967"/>
    </source>
</evidence>
<evidence type="ECO:0000313" key="11">
    <source>
        <dbReference type="Proteomes" id="UP000609121"/>
    </source>
</evidence>
<keyword evidence="3" id="KW-0175">Coiled coil</keyword>
<dbReference type="InterPro" id="IPR058626">
    <property type="entry name" value="MdtA-like_b-barrel"/>
</dbReference>
<dbReference type="Gene3D" id="2.40.50.100">
    <property type="match status" value="1"/>
</dbReference>
<evidence type="ECO:0000256" key="4">
    <source>
        <dbReference type="SAM" id="MobiDB-lite"/>
    </source>
</evidence>
<feature type="region of interest" description="Disordered" evidence="4">
    <location>
        <begin position="362"/>
        <end position="395"/>
    </location>
</feature>
<organism evidence="10 11">
    <name type="scientific">Mangrovicoccus algicola</name>
    <dbReference type="NCBI Taxonomy" id="2771008"/>
    <lineage>
        <taxon>Bacteria</taxon>
        <taxon>Pseudomonadati</taxon>
        <taxon>Pseudomonadota</taxon>
        <taxon>Alphaproteobacteria</taxon>
        <taxon>Rhodobacterales</taxon>
        <taxon>Paracoccaceae</taxon>
        <taxon>Mangrovicoccus</taxon>
    </lineage>
</organism>
<proteinExistence type="inferred from homology"/>
<dbReference type="Proteomes" id="UP000609121">
    <property type="component" value="Unassembled WGS sequence"/>
</dbReference>
<dbReference type="InterPro" id="IPR058627">
    <property type="entry name" value="MdtA-like_C"/>
</dbReference>
<keyword evidence="5" id="KW-0732">Signal</keyword>
<feature type="domain" description="Multidrug resistance protein MdtA-like barrel-sandwich hybrid" evidence="7">
    <location>
        <begin position="61"/>
        <end position="202"/>
    </location>
</feature>
<reference evidence="10" key="1">
    <citation type="submission" date="2020-09" db="EMBL/GenBank/DDBJ databases">
        <title>A novel bacterium of genus Mangrovicoccus, isolated from South China Sea.</title>
        <authorList>
            <person name="Huang H."/>
            <person name="Mo K."/>
            <person name="Hu Y."/>
        </authorList>
    </citation>
    <scope>NUCLEOTIDE SEQUENCE</scope>
    <source>
        <strain evidence="10">HB182678</strain>
    </source>
</reference>
<feature type="chain" id="PRO_5035273414" evidence="5">
    <location>
        <begin position="22"/>
        <end position="395"/>
    </location>
</feature>
<comment type="subcellular location">
    <subcellularLocation>
        <location evidence="1">Cell envelope</location>
    </subcellularLocation>
</comment>
<dbReference type="InterPro" id="IPR058624">
    <property type="entry name" value="MdtA-like_HH"/>
</dbReference>
<evidence type="ECO:0000259" key="8">
    <source>
        <dbReference type="Pfam" id="PF25944"/>
    </source>
</evidence>
<comment type="similarity">
    <text evidence="2">Belongs to the membrane fusion protein (MFP) (TC 8.A.1) family.</text>
</comment>
<evidence type="ECO:0000256" key="1">
    <source>
        <dbReference type="ARBA" id="ARBA00004196"/>
    </source>
</evidence>
<dbReference type="InterPro" id="IPR058625">
    <property type="entry name" value="MdtA-like_BSH"/>
</dbReference>
<dbReference type="Gene3D" id="2.40.30.170">
    <property type="match status" value="1"/>
</dbReference>
<name>A0A8J7D068_9RHOB</name>
<dbReference type="Pfam" id="PF25876">
    <property type="entry name" value="HH_MFP_RND"/>
    <property type="match status" value="1"/>
</dbReference>
<dbReference type="Gene3D" id="2.40.420.20">
    <property type="match status" value="1"/>
</dbReference>
<feature type="signal peptide" evidence="5">
    <location>
        <begin position="1"/>
        <end position="21"/>
    </location>
</feature>
<dbReference type="GO" id="GO:0005886">
    <property type="term" value="C:plasma membrane"/>
    <property type="evidence" value="ECO:0007669"/>
    <property type="project" value="UniProtKB-SubCell"/>
</dbReference>
<feature type="domain" description="Multidrug resistance protein MdtA-like beta-barrel" evidence="8">
    <location>
        <begin position="207"/>
        <end position="292"/>
    </location>
</feature>
<dbReference type="PANTHER" id="PTHR30158">
    <property type="entry name" value="ACRA/E-RELATED COMPONENT OF DRUG EFFLUX TRANSPORTER"/>
    <property type="match status" value="1"/>
</dbReference>
<dbReference type="PANTHER" id="PTHR30158:SF3">
    <property type="entry name" value="MULTIDRUG EFFLUX PUMP SUBUNIT ACRA-RELATED"/>
    <property type="match status" value="1"/>
</dbReference>
<evidence type="ECO:0000256" key="2">
    <source>
        <dbReference type="ARBA" id="ARBA00009477"/>
    </source>
</evidence>
<dbReference type="Pfam" id="PF25967">
    <property type="entry name" value="RND-MFP_C"/>
    <property type="match status" value="1"/>
</dbReference>
<dbReference type="Gene3D" id="1.10.287.470">
    <property type="entry name" value="Helix hairpin bin"/>
    <property type="match status" value="1"/>
</dbReference>
<dbReference type="AlphaFoldDB" id="A0A8J7D068"/>
<dbReference type="Pfam" id="PF25917">
    <property type="entry name" value="BSH_RND"/>
    <property type="match status" value="1"/>
</dbReference>
<feature type="coiled-coil region" evidence="3">
    <location>
        <begin position="101"/>
        <end position="166"/>
    </location>
</feature>
<accession>A0A8J7D068</accession>